<keyword evidence="3" id="KW-0813">Transport</keyword>
<feature type="transmembrane region" description="Helical" evidence="15">
    <location>
        <begin position="428"/>
        <end position="457"/>
    </location>
</feature>
<dbReference type="NCBIfam" id="NF006920">
    <property type="entry name" value="PRK09410.1-2"/>
    <property type="match status" value="1"/>
</dbReference>
<feature type="transmembrane region" description="Helical" evidence="15">
    <location>
        <begin position="389"/>
        <end position="408"/>
    </location>
</feature>
<feature type="transmembrane region" description="Helical" evidence="15">
    <location>
        <begin position="359"/>
        <end position="382"/>
    </location>
</feature>
<dbReference type="NCBIfam" id="NF009553">
    <property type="entry name" value="PRK12997.1-5"/>
    <property type="match status" value="1"/>
</dbReference>
<evidence type="ECO:0000256" key="1">
    <source>
        <dbReference type="ARBA" id="ARBA00004651"/>
    </source>
</evidence>
<dbReference type="GO" id="GO:0005886">
    <property type="term" value="C:plasma membrane"/>
    <property type="evidence" value="ECO:0007669"/>
    <property type="project" value="UniProtKB-SubCell"/>
</dbReference>
<comment type="function">
    <text evidence="10">The phosphoenolpyruvate-dependent sugar phosphotransferase system (sugar PTS), a major carbohydrate active transport system, catalyzes the phosphorylation of incoming sugar substrates concomitantly with their translocation across the cell membrane. The enzyme II UlaABC PTS system is involved in ascorbate transport.</text>
</comment>
<keyword evidence="6" id="KW-0598">Phosphotransferase system</keyword>
<evidence type="ECO:0000256" key="5">
    <source>
        <dbReference type="ARBA" id="ARBA00022597"/>
    </source>
</evidence>
<keyword evidence="8 15" id="KW-1133">Transmembrane helix</keyword>
<name>A0A239WEW6_9ACTN</name>
<feature type="transmembrane region" description="Helical" evidence="15">
    <location>
        <begin position="97"/>
        <end position="116"/>
    </location>
</feature>
<organism evidence="16 17">
    <name type="scientific">Cutibacterium granulosum</name>
    <dbReference type="NCBI Taxonomy" id="33011"/>
    <lineage>
        <taxon>Bacteria</taxon>
        <taxon>Bacillati</taxon>
        <taxon>Actinomycetota</taxon>
        <taxon>Actinomycetes</taxon>
        <taxon>Propionibacteriales</taxon>
        <taxon>Propionibacteriaceae</taxon>
        <taxon>Cutibacterium</taxon>
    </lineage>
</organism>
<feature type="transmembrane region" description="Helical" evidence="15">
    <location>
        <begin position="151"/>
        <end position="171"/>
    </location>
</feature>
<evidence type="ECO:0000313" key="16">
    <source>
        <dbReference type="EMBL" id="SNV32483.1"/>
    </source>
</evidence>
<evidence type="ECO:0000256" key="8">
    <source>
        <dbReference type="ARBA" id="ARBA00022989"/>
    </source>
</evidence>
<keyword evidence="4" id="KW-1003">Cell membrane</keyword>
<evidence type="ECO:0000256" key="11">
    <source>
        <dbReference type="ARBA" id="ARBA00038218"/>
    </source>
</evidence>
<dbReference type="Proteomes" id="UP000215332">
    <property type="component" value="Chromosome 1"/>
</dbReference>
<feature type="transmembrane region" description="Helical" evidence="15">
    <location>
        <begin position="331"/>
        <end position="353"/>
    </location>
</feature>
<evidence type="ECO:0000256" key="4">
    <source>
        <dbReference type="ARBA" id="ARBA00022475"/>
    </source>
</evidence>
<keyword evidence="5" id="KW-0762">Sugar transport</keyword>
<dbReference type="InterPro" id="IPR004703">
    <property type="entry name" value="PTS_sugar-sp_permease"/>
</dbReference>
<comment type="similarity">
    <text evidence="11">Belongs to the UlaA family.</text>
</comment>
<dbReference type="AlphaFoldDB" id="A0A239WEW6"/>
<evidence type="ECO:0000313" key="17">
    <source>
        <dbReference type="Proteomes" id="UP000215332"/>
    </source>
</evidence>
<evidence type="ECO:0000256" key="9">
    <source>
        <dbReference type="ARBA" id="ARBA00023136"/>
    </source>
</evidence>
<dbReference type="PANTHER" id="PTHR33843:SF4">
    <property type="entry name" value="ASCORBATE-SPECIFIC PTS SYSTEM EIIC COMPONENT"/>
    <property type="match status" value="1"/>
</dbReference>
<evidence type="ECO:0000256" key="3">
    <source>
        <dbReference type="ARBA" id="ARBA00022448"/>
    </source>
</evidence>
<reference evidence="16 17" key="1">
    <citation type="submission" date="2017-06" db="EMBL/GenBank/DDBJ databases">
        <authorList>
            <consortium name="Pathogen Informatics"/>
        </authorList>
    </citation>
    <scope>NUCLEOTIDE SEQUENCE [LARGE SCALE GENOMIC DNA]</scope>
    <source>
        <strain evidence="16 17">NCTC11865</strain>
    </source>
</reference>
<dbReference type="Pfam" id="PF03611">
    <property type="entry name" value="EIIC-GAT"/>
    <property type="match status" value="1"/>
</dbReference>
<feature type="transmembrane region" description="Helical" evidence="15">
    <location>
        <begin position="41"/>
        <end position="63"/>
    </location>
</feature>
<evidence type="ECO:0000256" key="6">
    <source>
        <dbReference type="ARBA" id="ARBA00022683"/>
    </source>
</evidence>
<comment type="subunit">
    <text evidence="2">Homodimer.</text>
</comment>
<dbReference type="eggNOG" id="COG3037">
    <property type="taxonomic scope" value="Bacteria"/>
</dbReference>
<dbReference type="PANTHER" id="PTHR33843">
    <property type="entry name" value="ASCORBATE-SPECIFIC PTS SYSTEM EIIC COMPONENT"/>
    <property type="match status" value="1"/>
</dbReference>
<dbReference type="InterPro" id="IPR051562">
    <property type="entry name" value="Ascorbate-PTS_EIIC"/>
</dbReference>
<feature type="transmembrane region" description="Helical" evidence="15">
    <location>
        <begin position="229"/>
        <end position="249"/>
    </location>
</feature>
<keyword evidence="9 15" id="KW-0472">Membrane</keyword>
<evidence type="ECO:0000256" key="10">
    <source>
        <dbReference type="ARBA" id="ARBA00037387"/>
    </source>
</evidence>
<evidence type="ECO:0000256" key="15">
    <source>
        <dbReference type="SAM" id="Phobius"/>
    </source>
</evidence>
<accession>A0A239WEW6</accession>
<proteinExistence type="inferred from homology"/>
<feature type="transmembrane region" description="Helical" evidence="15">
    <location>
        <begin position="15"/>
        <end position="34"/>
    </location>
</feature>
<evidence type="ECO:0000256" key="12">
    <source>
        <dbReference type="ARBA" id="ARBA00039702"/>
    </source>
</evidence>
<evidence type="ECO:0000256" key="2">
    <source>
        <dbReference type="ARBA" id="ARBA00011738"/>
    </source>
</evidence>
<evidence type="ECO:0000256" key="7">
    <source>
        <dbReference type="ARBA" id="ARBA00022692"/>
    </source>
</evidence>
<evidence type="ECO:0000256" key="14">
    <source>
        <dbReference type="SAM" id="MobiDB-lite"/>
    </source>
</evidence>
<protein>
    <recommendedName>
        <fullName evidence="12">Ascorbate-specific PTS system EIIC component</fullName>
    </recommendedName>
    <alternativeName>
        <fullName evidence="13">Ascorbate-specific permease IIC component UlaA</fullName>
    </alternativeName>
</protein>
<dbReference type="KEGG" id="cgrn:4412665_00806"/>
<sequence>MSIVLAIVQFLVNEILSVPAFLIGIITAIGLAAMRKGAGQVVGGAIKAVLGFLLIGAGAGLVVNSLNPLGTMIEGALGAHGVVPTNEAIAGIAQQQYGSQVAWIMLAGFLVSLVLARVTPLRYVFLTGHHMLFMATLITIVMASASMPTPIVIGLGSLLLGILMVSLPALAHPFTRKVTGGENIAIGHFGTSGYIASAATGRLVDPHGRSRSTEEIKVPEGLRFLRDSMVATALSMVLMYVIMAIVFLARRGRTVAFTAFPDGATGIGNYIMSSVTEGLEFGIAVAVILFGVRTILGELIPAFQGIAKKVVPGAVPALDCPIVFPYAQNAVLIGFMSSFIGGLIGLTLLATLLGPAFGLALILPGLVPHFFTGGAAGVYGNATGGRRGAIAGAFVNGLLVTFLPAFLLKVLGSFGSVNTTFGDADFGWFGILIGYGSRAGVVPGAVILTLIGAIILLSAIAVQKRVVEGGWDPAPDRGAAGDGAVTSTVESIAAPGGENAPVSSSRGRIPRPAGAPLPPSRQDLGL</sequence>
<feature type="transmembrane region" description="Helical" evidence="15">
    <location>
        <begin position="123"/>
        <end position="145"/>
    </location>
</feature>
<dbReference type="GO" id="GO:0009401">
    <property type="term" value="P:phosphoenolpyruvate-dependent sugar phosphotransferase system"/>
    <property type="evidence" value="ECO:0007669"/>
    <property type="project" value="UniProtKB-KW"/>
</dbReference>
<dbReference type="EMBL" id="LT906441">
    <property type="protein sequence ID" value="SNV32483.1"/>
    <property type="molecule type" value="Genomic_DNA"/>
</dbReference>
<gene>
    <name evidence="16" type="primary">ulaA</name>
    <name evidence="16" type="ORF">SAMEA4412665_00806</name>
</gene>
<keyword evidence="7 15" id="KW-0812">Transmembrane</keyword>
<feature type="region of interest" description="Disordered" evidence="14">
    <location>
        <begin position="492"/>
        <end position="526"/>
    </location>
</feature>
<evidence type="ECO:0000256" key="13">
    <source>
        <dbReference type="ARBA" id="ARBA00042859"/>
    </source>
</evidence>
<dbReference type="RefSeq" id="WP_065860883.1">
    <property type="nucleotide sequence ID" value="NZ_JAWFFS010000001.1"/>
</dbReference>
<comment type="subcellular location">
    <subcellularLocation>
        <location evidence="1">Cell membrane</location>
        <topology evidence="1">Multi-pass membrane protein</topology>
    </subcellularLocation>
</comment>